<dbReference type="InterPro" id="IPR002035">
    <property type="entry name" value="VWF_A"/>
</dbReference>
<sequence>MRGRGRAPLPWATPAAPSEPSSPAHVALSATEREALAGEPFETLSEDQVAQIGAWLAESLPRMPRRRPRRRRPGRCGDRVALRATLARARRTEWELVQEERVRRPRRLVVLCDVSESVRTQSAVRMHLMRALVRSSARAEAFAFATRLTRLTPVLAHSDVDAALERAGETVADRFGGTRIAASVHELLTSRHGASVRGAVVLVLSDGWDSGSPERIAAVMARLRRRAHRVVWANPRAAAPGFEPRAAGMAAALPHCDEFLPAHSFAALRDVIAAVADTASPGPRGRREASR</sequence>
<reference evidence="3 4" key="1">
    <citation type="journal article" date="2014" name="Int. J. Syst. Evol. Microbiol.">
        <title>Complete genome sequence of Corynebacterium casei LMG S-19264T (=DSM 44701T), isolated from a smear-ripened cheese.</title>
        <authorList>
            <consortium name="US DOE Joint Genome Institute (JGI-PGF)"/>
            <person name="Walter F."/>
            <person name="Albersmeier A."/>
            <person name="Kalinowski J."/>
            <person name="Ruckert C."/>
        </authorList>
    </citation>
    <scope>NUCLEOTIDE SEQUENCE [LARGE SCALE GENOMIC DNA]</scope>
    <source>
        <strain evidence="3 4">KCTC 19473</strain>
    </source>
</reference>
<dbReference type="InterPro" id="IPR008912">
    <property type="entry name" value="Uncharacterised_CoxE"/>
</dbReference>
<dbReference type="SMART" id="SM00327">
    <property type="entry name" value="VWA"/>
    <property type="match status" value="1"/>
</dbReference>
<proteinExistence type="predicted"/>
<keyword evidence="4" id="KW-1185">Reference proteome</keyword>
<gene>
    <name evidence="3" type="ORF">GCM10007147_39270</name>
</gene>
<name>A0A918XJS0_9ACTN</name>
<dbReference type="AlphaFoldDB" id="A0A918XJS0"/>
<evidence type="ECO:0000313" key="4">
    <source>
        <dbReference type="Proteomes" id="UP000654947"/>
    </source>
</evidence>
<evidence type="ECO:0000313" key="3">
    <source>
        <dbReference type="EMBL" id="GHD33983.1"/>
    </source>
</evidence>
<dbReference type="RefSeq" id="WP_230480256.1">
    <property type="nucleotide sequence ID" value="NZ_BMXL01000028.1"/>
</dbReference>
<dbReference type="SUPFAM" id="SSF53300">
    <property type="entry name" value="vWA-like"/>
    <property type="match status" value="1"/>
</dbReference>
<accession>A0A918XJS0</accession>
<feature type="compositionally biased region" description="Low complexity" evidence="1">
    <location>
        <begin position="10"/>
        <end position="27"/>
    </location>
</feature>
<dbReference type="PANTHER" id="PTHR39338">
    <property type="entry name" value="BLL5662 PROTEIN-RELATED"/>
    <property type="match status" value="1"/>
</dbReference>
<dbReference type="PANTHER" id="PTHR39338:SF6">
    <property type="entry name" value="BLL5662 PROTEIN"/>
    <property type="match status" value="1"/>
</dbReference>
<evidence type="ECO:0000256" key="1">
    <source>
        <dbReference type="SAM" id="MobiDB-lite"/>
    </source>
</evidence>
<organism evidence="3 4">
    <name type="scientific">Nocardiopsis kunsanensis</name>
    <dbReference type="NCBI Taxonomy" id="141693"/>
    <lineage>
        <taxon>Bacteria</taxon>
        <taxon>Bacillati</taxon>
        <taxon>Actinomycetota</taxon>
        <taxon>Actinomycetes</taxon>
        <taxon>Streptosporangiales</taxon>
        <taxon>Nocardiopsidaceae</taxon>
        <taxon>Nocardiopsis</taxon>
    </lineage>
</organism>
<dbReference type="EMBL" id="BMXL01000028">
    <property type="protein sequence ID" value="GHD33983.1"/>
    <property type="molecule type" value="Genomic_DNA"/>
</dbReference>
<dbReference type="Gene3D" id="3.40.50.410">
    <property type="entry name" value="von Willebrand factor, type A domain"/>
    <property type="match status" value="1"/>
</dbReference>
<dbReference type="InterPro" id="IPR036465">
    <property type="entry name" value="vWFA_dom_sf"/>
</dbReference>
<evidence type="ECO:0000259" key="2">
    <source>
        <dbReference type="SMART" id="SM00327"/>
    </source>
</evidence>
<dbReference type="Proteomes" id="UP000654947">
    <property type="component" value="Unassembled WGS sequence"/>
</dbReference>
<feature type="region of interest" description="Disordered" evidence="1">
    <location>
        <begin position="1"/>
        <end position="27"/>
    </location>
</feature>
<protein>
    <recommendedName>
        <fullName evidence="2">VWFA domain-containing protein</fullName>
    </recommendedName>
</protein>
<comment type="caution">
    <text evidence="3">The sequence shown here is derived from an EMBL/GenBank/DDBJ whole genome shotgun (WGS) entry which is preliminary data.</text>
</comment>
<dbReference type="CDD" id="cd00198">
    <property type="entry name" value="vWFA"/>
    <property type="match status" value="1"/>
</dbReference>
<dbReference type="Pfam" id="PF05762">
    <property type="entry name" value="VWA_CoxE"/>
    <property type="match status" value="1"/>
</dbReference>
<feature type="domain" description="VWFA" evidence="2">
    <location>
        <begin position="105"/>
        <end position="280"/>
    </location>
</feature>